<dbReference type="Gene3D" id="3.40.50.2000">
    <property type="entry name" value="Glycogen Phosphorylase B"/>
    <property type="match status" value="2"/>
</dbReference>
<sequence length="353" mass="39433">MKIIRLTTFLDFGGVEKRLVNISHANDGNDWVFCAINKGGEAETKIREQGKKVISFNWAYKIPNLQTVYKLYTYFKKESPDVVHTSGAEANFHGVLAAKLARVPVVVSEEIGIPSQSRTAKSIFGLIYRLSDFVVGNSQPVIDYLKTENKVSKRKLKLIPNPMLFPELPQTEKTRSDVFRIVSVSRLEAVKNIESILKSVSRLVSENINVEYVIVGEGAQRSSLENLVAQLGIKDNVTFAGFQNNPYPFLQQSDLYVLSSYTEGFSNSLAEAMYSGTPSLSTKVGAAGDIIMDGHNGWLVEPNNDTDLFLKLKEVISFVEIQRNTVGHKGKKTILENYSLENHLTSLMNIYKN</sequence>
<evidence type="ECO:0008006" key="5">
    <source>
        <dbReference type="Google" id="ProtNLM"/>
    </source>
</evidence>
<dbReference type="EMBL" id="JRLZ01000001">
    <property type="protein sequence ID" value="KGO97168.1"/>
    <property type="molecule type" value="Genomic_DNA"/>
</dbReference>
<dbReference type="Pfam" id="PF13439">
    <property type="entry name" value="Glyco_transf_4"/>
    <property type="match status" value="1"/>
</dbReference>
<comment type="caution">
    <text evidence="3">The sequence shown here is derived from an EMBL/GenBank/DDBJ whole genome shotgun (WGS) entry which is preliminary data.</text>
</comment>
<reference evidence="4" key="1">
    <citation type="submission" date="2013-09" db="EMBL/GenBank/DDBJ databases">
        <authorList>
            <person name="Zeng Z."/>
            <person name="Chen C."/>
        </authorList>
    </citation>
    <scope>NUCLEOTIDE SEQUENCE [LARGE SCALE GENOMIC DNA]</scope>
    <source>
        <strain evidence="4">DK69</strain>
    </source>
</reference>
<dbReference type="PANTHER" id="PTHR12526:SF630">
    <property type="entry name" value="GLYCOSYLTRANSFERASE"/>
    <property type="match status" value="1"/>
</dbReference>
<dbReference type="CDD" id="cd03811">
    <property type="entry name" value="GT4_GT28_WabH-like"/>
    <property type="match status" value="1"/>
</dbReference>
<dbReference type="eggNOG" id="COG0438">
    <property type="taxonomic scope" value="Bacteria"/>
</dbReference>
<feature type="domain" description="Glycosyltransferase subfamily 4-like N-terminal" evidence="2">
    <location>
        <begin position="13"/>
        <end position="162"/>
    </location>
</feature>
<dbReference type="STRING" id="1107311.Q767_00760"/>
<dbReference type="Pfam" id="PF00534">
    <property type="entry name" value="Glycos_transf_1"/>
    <property type="match status" value="1"/>
</dbReference>
<evidence type="ECO:0000259" key="1">
    <source>
        <dbReference type="Pfam" id="PF00534"/>
    </source>
</evidence>
<dbReference type="InterPro" id="IPR001296">
    <property type="entry name" value="Glyco_trans_1"/>
</dbReference>
<feature type="domain" description="Glycosyl transferase family 1" evidence="1">
    <location>
        <begin position="169"/>
        <end position="318"/>
    </location>
</feature>
<accession>V6S658</accession>
<evidence type="ECO:0000313" key="3">
    <source>
        <dbReference type="EMBL" id="KGO97168.1"/>
    </source>
</evidence>
<evidence type="ECO:0000313" key="4">
    <source>
        <dbReference type="Proteomes" id="UP000030149"/>
    </source>
</evidence>
<dbReference type="Proteomes" id="UP000030149">
    <property type="component" value="Unassembled WGS sequence"/>
</dbReference>
<reference evidence="3 4" key="2">
    <citation type="journal article" date="2015" name="Stand. Genomic Sci.">
        <title>High quality draft genomic sequence of Flavobacterium enshiense DK69(T) and comparison among Flavobacterium genomes.</title>
        <authorList>
            <person name="Zeng Z."/>
            <person name="Chen C."/>
            <person name="Du H."/>
            <person name="Wang G."/>
            <person name="Li M."/>
        </authorList>
    </citation>
    <scope>NUCLEOTIDE SEQUENCE [LARGE SCALE GENOMIC DNA]</scope>
    <source>
        <strain evidence="3 4">DK69</strain>
    </source>
</reference>
<dbReference type="InterPro" id="IPR028098">
    <property type="entry name" value="Glyco_trans_4-like_N"/>
</dbReference>
<keyword evidence="4" id="KW-1185">Reference proteome</keyword>
<dbReference type="RefSeq" id="WP_023574102.1">
    <property type="nucleotide sequence ID" value="NZ_AVCS01000015.1"/>
</dbReference>
<proteinExistence type="predicted"/>
<evidence type="ECO:0000259" key="2">
    <source>
        <dbReference type="Pfam" id="PF13439"/>
    </source>
</evidence>
<gene>
    <name evidence="3" type="ORF">Q767_00760</name>
</gene>
<name>V6S658_9FLAO</name>
<dbReference type="PANTHER" id="PTHR12526">
    <property type="entry name" value="GLYCOSYLTRANSFERASE"/>
    <property type="match status" value="1"/>
</dbReference>
<dbReference type="OrthoDB" id="9811239at2"/>
<dbReference type="AlphaFoldDB" id="V6S658"/>
<organism evidence="3 4">
    <name type="scientific">Flavobacterium enshiense DK69</name>
    <dbReference type="NCBI Taxonomy" id="1107311"/>
    <lineage>
        <taxon>Bacteria</taxon>
        <taxon>Pseudomonadati</taxon>
        <taxon>Bacteroidota</taxon>
        <taxon>Flavobacteriia</taxon>
        <taxon>Flavobacteriales</taxon>
        <taxon>Flavobacteriaceae</taxon>
        <taxon>Flavobacterium</taxon>
    </lineage>
</organism>
<dbReference type="PATRIC" id="fig|1107311.3.peg.2089"/>
<dbReference type="GO" id="GO:0016757">
    <property type="term" value="F:glycosyltransferase activity"/>
    <property type="evidence" value="ECO:0007669"/>
    <property type="project" value="InterPro"/>
</dbReference>
<protein>
    <recommendedName>
        <fullName evidence="5">Glycosyl transferase family 1</fullName>
    </recommendedName>
</protein>
<dbReference type="SUPFAM" id="SSF53756">
    <property type="entry name" value="UDP-Glycosyltransferase/glycogen phosphorylase"/>
    <property type="match status" value="1"/>
</dbReference>